<dbReference type="AlphaFoldDB" id="A0AAN9LAD4"/>
<protein>
    <submittedName>
        <fullName evidence="1">Uncharacterized protein</fullName>
    </submittedName>
</protein>
<comment type="caution">
    <text evidence="1">The sequence shown here is derived from an EMBL/GenBank/DDBJ whole genome shotgun (WGS) entry which is preliminary data.</text>
</comment>
<proteinExistence type="predicted"/>
<keyword evidence="2" id="KW-1185">Reference proteome</keyword>
<evidence type="ECO:0000313" key="1">
    <source>
        <dbReference type="EMBL" id="KAK7332129.1"/>
    </source>
</evidence>
<dbReference type="EMBL" id="JAYMYR010000011">
    <property type="protein sequence ID" value="KAK7332129.1"/>
    <property type="molecule type" value="Genomic_DNA"/>
</dbReference>
<gene>
    <name evidence="1" type="ORF">VNO80_28877</name>
</gene>
<name>A0AAN9LAD4_PHACN</name>
<accession>A0AAN9LAD4</accession>
<reference evidence="1 2" key="1">
    <citation type="submission" date="2024-01" db="EMBL/GenBank/DDBJ databases">
        <title>The genomes of 5 underutilized Papilionoideae crops provide insights into root nodulation and disease resistanc.</title>
        <authorList>
            <person name="Jiang F."/>
        </authorList>
    </citation>
    <scope>NUCLEOTIDE SEQUENCE [LARGE SCALE GENOMIC DNA]</scope>
    <source>
        <strain evidence="1">JINMINGXINNONG_FW02</strain>
        <tissue evidence="1">Leaves</tissue>
    </source>
</reference>
<organism evidence="1 2">
    <name type="scientific">Phaseolus coccineus</name>
    <name type="common">Scarlet runner bean</name>
    <name type="synonym">Phaseolus multiflorus</name>
    <dbReference type="NCBI Taxonomy" id="3886"/>
    <lineage>
        <taxon>Eukaryota</taxon>
        <taxon>Viridiplantae</taxon>
        <taxon>Streptophyta</taxon>
        <taxon>Embryophyta</taxon>
        <taxon>Tracheophyta</taxon>
        <taxon>Spermatophyta</taxon>
        <taxon>Magnoliopsida</taxon>
        <taxon>eudicotyledons</taxon>
        <taxon>Gunneridae</taxon>
        <taxon>Pentapetalae</taxon>
        <taxon>rosids</taxon>
        <taxon>fabids</taxon>
        <taxon>Fabales</taxon>
        <taxon>Fabaceae</taxon>
        <taxon>Papilionoideae</taxon>
        <taxon>50 kb inversion clade</taxon>
        <taxon>NPAAA clade</taxon>
        <taxon>indigoferoid/millettioid clade</taxon>
        <taxon>Phaseoleae</taxon>
        <taxon>Phaseolus</taxon>
    </lineage>
</organism>
<evidence type="ECO:0000313" key="2">
    <source>
        <dbReference type="Proteomes" id="UP001374584"/>
    </source>
</evidence>
<sequence>MYDANNLYVTFSGKLCLLLQQLLYDYLIYNWRHTNPCTFKYSAGHGFLKTNLRSISFLQKGEKVIPTKSKKEKVR</sequence>
<dbReference type="Proteomes" id="UP001374584">
    <property type="component" value="Unassembled WGS sequence"/>
</dbReference>